<dbReference type="EMBL" id="JBBNAE010000011">
    <property type="protein sequence ID" value="KAK9085207.1"/>
    <property type="molecule type" value="Genomic_DNA"/>
</dbReference>
<reference evidence="1 2" key="1">
    <citation type="submission" date="2024-01" db="EMBL/GenBank/DDBJ databases">
        <title>Genome assemblies of Stephania.</title>
        <authorList>
            <person name="Yang L."/>
        </authorList>
    </citation>
    <scope>NUCLEOTIDE SEQUENCE [LARGE SCALE GENOMIC DNA]</scope>
    <source>
        <strain evidence="1">QJT</strain>
        <tissue evidence="1">Leaf</tissue>
    </source>
</reference>
<comment type="caution">
    <text evidence="1">The sequence shown here is derived from an EMBL/GenBank/DDBJ whole genome shotgun (WGS) entry which is preliminary data.</text>
</comment>
<dbReference type="Proteomes" id="UP001417504">
    <property type="component" value="Unassembled WGS sequence"/>
</dbReference>
<accession>A0AAP0E5I7</accession>
<organism evidence="1 2">
    <name type="scientific">Stephania japonica</name>
    <dbReference type="NCBI Taxonomy" id="461633"/>
    <lineage>
        <taxon>Eukaryota</taxon>
        <taxon>Viridiplantae</taxon>
        <taxon>Streptophyta</taxon>
        <taxon>Embryophyta</taxon>
        <taxon>Tracheophyta</taxon>
        <taxon>Spermatophyta</taxon>
        <taxon>Magnoliopsida</taxon>
        <taxon>Ranunculales</taxon>
        <taxon>Menispermaceae</taxon>
        <taxon>Menispermoideae</taxon>
        <taxon>Cissampelideae</taxon>
        <taxon>Stephania</taxon>
    </lineage>
</organism>
<sequence>MGEYGWMGGWGGGAAVGGGLEDELGDVGGEITGCGGDGSKDRRGGEARSWGGLWEMGDLEDWKFVMRDIIMCRWRLWVDIVEGIATMVNSWLELMEREHNNSSFAKLFDLQVLIIAKAIAEVLKRCMSFGAVNAVAHAHTK</sequence>
<evidence type="ECO:0000313" key="1">
    <source>
        <dbReference type="EMBL" id="KAK9085207.1"/>
    </source>
</evidence>
<proteinExistence type="predicted"/>
<dbReference type="AlphaFoldDB" id="A0AAP0E5I7"/>
<evidence type="ECO:0000313" key="2">
    <source>
        <dbReference type="Proteomes" id="UP001417504"/>
    </source>
</evidence>
<name>A0AAP0E5I7_9MAGN</name>
<keyword evidence="2" id="KW-1185">Reference proteome</keyword>
<gene>
    <name evidence="1" type="ORF">Sjap_025618</name>
</gene>
<protein>
    <submittedName>
        <fullName evidence="1">Uncharacterized protein</fullName>
    </submittedName>
</protein>